<dbReference type="RefSeq" id="WP_091946484.1">
    <property type="nucleotide sequence ID" value="NZ_FOEE01000012.1"/>
</dbReference>
<evidence type="ECO:0000313" key="1">
    <source>
        <dbReference type="EMBL" id="SEP14947.1"/>
    </source>
</evidence>
<protein>
    <submittedName>
        <fullName evidence="1">Uncharacterized protein</fullName>
    </submittedName>
</protein>
<keyword evidence="2" id="KW-1185">Reference proteome</keyword>
<name>A0A1H8VIA2_9ACTN</name>
<reference evidence="2" key="1">
    <citation type="submission" date="2016-10" db="EMBL/GenBank/DDBJ databases">
        <authorList>
            <person name="Varghese N."/>
            <person name="Submissions S."/>
        </authorList>
    </citation>
    <scope>NUCLEOTIDE SEQUENCE [LARGE SCALE GENOMIC DNA]</scope>
    <source>
        <strain evidence="2">DSM 45413</strain>
    </source>
</reference>
<dbReference type="Proteomes" id="UP000198960">
    <property type="component" value="Unassembled WGS sequence"/>
</dbReference>
<gene>
    <name evidence="1" type="ORF">SAMN05660991_03548</name>
</gene>
<dbReference type="STRING" id="673521.SAMN05660991_03548"/>
<evidence type="ECO:0000313" key="2">
    <source>
        <dbReference type="Proteomes" id="UP000198960"/>
    </source>
</evidence>
<dbReference type="EMBL" id="FOEE01000012">
    <property type="protein sequence ID" value="SEP14947.1"/>
    <property type="molecule type" value="Genomic_DNA"/>
</dbReference>
<dbReference type="AlphaFoldDB" id="A0A1H8VIA2"/>
<organism evidence="1 2">
    <name type="scientific">Trujillonella endophytica</name>
    <dbReference type="NCBI Taxonomy" id="673521"/>
    <lineage>
        <taxon>Bacteria</taxon>
        <taxon>Bacillati</taxon>
        <taxon>Actinomycetota</taxon>
        <taxon>Actinomycetes</taxon>
        <taxon>Geodermatophilales</taxon>
        <taxon>Geodermatophilaceae</taxon>
        <taxon>Trujillonella</taxon>
    </lineage>
</organism>
<sequence length="230" mass="25037">MKYHLTPNLITDRMNALNLSERAIVRNTQIPQFQFRQARQSHQLDGHVSLAQINRLATELGISVPELLAPPDPVSTPVPAVDTEEDVQTLVPILVSAPSLVSVAHAARILRWKRERIEAALAAIPAALEGTGLRLQASSGRVKIAASDSPDKAVLHAIGRLQTVTAGLNRSQARTLLRIVNGEAVFHRNIGNQEKLSLGALKNMGCIEVGEKAQYQPTVDLRLVLPDIEE</sequence>
<proteinExistence type="predicted"/>
<accession>A0A1H8VIA2</accession>
<dbReference type="OrthoDB" id="5183895at2"/>